<evidence type="ECO:0000313" key="3">
    <source>
        <dbReference type="Proteomes" id="UP001163846"/>
    </source>
</evidence>
<feature type="compositionally biased region" description="Basic and acidic residues" evidence="1">
    <location>
        <begin position="303"/>
        <end position="318"/>
    </location>
</feature>
<dbReference type="AlphaFoldDB" id="A0AA38PAD1"/>
<feature type="compositionally biased region" description="Basic and acidic residues" evidence="1">
    <location>
        <begin position="281"/>
        <end position="293"/>
    </location>
</feature>
<name>A0AA38PAD1_9AGAR</name>
<feature type="region of interest" description="Disordered" evidence="1">
    <location>
        <begin position="160"/>
        <end position="468"/>
    </location>
</feature>
<gene>
    <name evidence="2" type="ORF">F5878DRAFT_709609</name>
</gene>
<accession>A0AA38PAD1</accession>
<evidence type="ECO:0000256" key="1">
    <source>
        <dbReference type="SAM" id="MobiDB-lite"/>
    </source>
</evidence>
<feature type="compositionally biased region" description="Basic and acidic residues" evidence="1">
    <location>
        <begin position="325"/>
        <end position="334"/>
    </location>
</feature>
<feature type="compositionally biased region" description="Polar residues" evidence="1">
    <location>
        <begin position="431"/>
        <end position="444"/>
    </location>
</feature>
<proteinExistence type="predicted"/>
<feature type="region of interest" description="Disordered" evidence="1">
    <location>
        <begin position="848"/>
        <end position="936"/>
    </location>
</feature>
<feature type="compositionally biased region" description="Polar residues" evidence="1">
    <location>
        <begin position="541"/>
        <end position="562"/>
    </location>
</feature>
<protein>
    <submittedName>
        <fullName evidence="2">Uncharacterized protein</fullName>
    </submittedName>
</protein>
<comment type="caution">
    <text evidence="2">The sequence shown here is derived from an EMBL/GenBank/DDBJ whole genome shotgun (WGS) entry which is preliminary data.</text>
</comment>
<feature type="compositionally biased region" description="Polar residues" evidence="1">
    <location>
        <begin position="257"/>
        <end position="280"/>
    </location>
</feature>
<feature type="compositionally biased region" description="Low complexity" evidence="1">
    <location>
        <begin position="371"/>
        <end position="390"/>
    </location>
</feature>
<sequence>MPTNLTFSTLKSHLSLSHFFTCRMDLNSAKNTADITVRLLIRYHRQKPDYASFRPQGPPINTGQVQKEISQLGLPYCRKDAIEVTRLGQIQIEWYFTSSSKGPQSMSRKLCAESNSSRAKEIEDWMHQYYIFRITVTCKEKGCPPRLIVKIPADPSYNNLPVFRQHTPSTPTGDHGTYAENFDDQSPRLGRYSISDTTDYSISNRNKSPHSSSIASTPRSRSPATTAVDHEPMNHLVPPSTSTTFVEDSIPRAKSPATVSVDNEQTDSLVPPSTSTTLVEDSTHSEAGFKVEQMRSVCTPPRYKREREDDFSPRDRSRSSTIKRSRWDSSERSRIQISPKQSAFKSVSSSPNTRSFNSSTAFRRGERESPRNSFSQNFSSYRRSSSVFRFGPHPELSDNEHDGRLPQRTPTPSLSGHMASSSKFADHASQKDTTPSGADPSTGQAGEDTKASAPTTTNAPPPSLLPISPVDLSKLIDAISTVTASAAPSNSSEAPVSDQDSAARTLTPMSTDTDSTSVNSTTIAMSDIASLLKTLPAASSLPASQQHQQATNPSSATEVVSDSIPAQTSVFAPSSTGTPLVPMQTSHGQHAYPASHSHVDPYQYPCSSYVYPPSGAQANSQSSTAFPANIAQPVDVQITEPPSTGNSSSLHVKEEPIDVLLSKNKEIPADANSRSTGMTRIVQLRSDLVQTRKEIRERSQKEKSVLAELAELVEKLKLDFVLGERDGDGFEGFGNGSELELGLHNDEEFMERPSSSEIEADLQSSILIMQAQLSSERNGRKQAEQAKIDAESAKRDAEAVLKKLVERVCEAERSVKEIEQRFKATEAAQGKIEDEKKDLQLKLQEALDRRRDADQLRRTAEHAKNVANDRRKEADDIRKDAEYELRQAKNRRWDAEKARKDAEHDKRRAESDRRDMDEKRRVAEQGRRDAESALREMEERCKNAELARKEAEERTREAEAFVDDVKRECKEPFVVPALVDAFFSVSKLTTKANEVETLCSIDDSHKAEEAFEQSSVEAA</sequence>
<organism evidence="2 3">
    <name type="scientific">Lentinula raphanica</name>
    <dbReference type="NCBI Taxonomy" id="153919"/>
    <lineage>
        <taxon>Eukaryota</taxon>
        <taxon>Fungi</taxon>
        <taxon>Dikarya</taxon>
        <taxon>Basidiomycota</taxon>
        <taxon>Agaricomycotina</taxon>
        <taxon>Agaricomycetes</taxon>
        <taxon>Agaricomycetidae</taxon>
        <taxon>Agaricales</taxon>
        <taxon>Marasmiineae</taxon>
        <taxon>Omphalotaceae</taxon>
        <taxon>Lentinula</taxon>
    </lineage>
</organism>
<feature type="compositionally biased region" description="Polar residues" evidence="1">
    <location>
        <begin position="335"/>
        <end position="345"/>
    </location>
</feature>
<feature type="compositionally biased region" description="Low complexity" evidence="1">
    <location>
        <begin position="346"/>
        <end position="360"/>
    </location>
</feature>
<reference evidence="2" key="1">
    <citation type="submission" date="2022-08" db="EMBL/GenBank/DDBJ databases">
        <authorList>
            <consortium name="DOE Joint Genome Institute"/>
            <person name="Min B."/>
            <person name="Riley R."/>
            <person name="Sierra-Patev S."/>
            <person name="Naranjo-Ortiz M."/>
            <person name="Looney B."/>
            <person name="Konkel Z."/>
            <person name="Slot J.C."/>
            <person name="Sakamoto Y."/>
            <person name="Steenwyk J.L."/>
            <person name="Rokas A."/>
            <person name="Carro J."/>
            <person name="Camarero S."/>
            <person name="Ferreira P."/>
            <person name="Molpeceres G."/>
            <person name="Ruiz-Duenas F.J."/>
            <person name="Serrano A."/>
            <person name="Henrissat B."/>
            <person name="Drula E."/>
            <person name="Hughes K.W."/>
            <person name="Mata J.L."/>
            <person name="Ishikawa N.K."/>
            <person name="Vargas-Isla R."/>
            <person name="Ushijima S."/>
            <person name="Smith C.A."/>
            <person name="Ahrendt S."/>
            <person name="Andreopoulos W."/>
            <person name="He G."/>
            <person name="Labutti K."/>
            <person name="Lipzen A."/>
            <person name="Ng V."/>
            <person name="Sandor L."/>
            <person name="Barry K."/>
            <person name="Martinez A.T."/>
            <person name="Xiao Y."/>
            <person name="Gibbons J.G."/>
            <person name="Terashima K."/>
            <person name="Hibbett D.S."/>
            <person name="Grigoriev I.V."/>
        </authorList>
    </citation>
    <scope>NUCLEOTIDE SEQUENCE</scope>
    <source>
        <strain evidence="2">TFB9207</strain>
    </source>
</reference>
<evidence type="ECO:0000313" key="2">
    <source>
        <dbReference type="EMBL" id="KAJ3839238.1"/>
    </source>
</evidence>
<feature type="region of interest" description="Disordered" evidence="1">
    <location>
        <begin position="484"/>
        <end position="518"/>
    </location>
</feature>
<feature type="compositionally biased region" description="Low complexity" evidence="1">
    <location>
        <begin position="209"/>
        <end position="224"/>
    </location>
</feature>
<keyword evidence="3" id="KW-1185">Reference proteome</keyword>
<dbReference type="EMBL" id="MU806140">
    <property type="protein sequence ID" value="KAJ3839238.1"/>
    <property type="molecule type" value="Genomic_DNA"/>
</dbReference>
<dbReference type="CDD" id="cd06503">
    <property type="entry name" value="ATP-synt_Fo_b"/>
    <property type="match status" value="1"/>
</dbReference>
<feature type="compositionally biased region" description="Polar residues" evidence="1">
    <location>
        <begin position="498"/>
        <end position="509"/>
    </location>
</feature>
<feature type="compositionally biased region" description="Polar residues" evidence="1">
    <location>
        <begin position="408"/>
        <end position="423"/>
    </location>
</feature>
<feature type="compositionally biased region" description="Low complexity" evidence="1">
    <location>
        <begin position="484"/>
        <end position="497"/>
    </location>
</feature>
<feature type="region of interest" description="Disordered" evidence="1">
    <location>
        <begin position="540"/>
        <end position="562"/>
    </location>
</feature>
<feature type="compositionally biased region" description="Basic and acidic residues" evidence="1">
    <location>
        <begin position="395"/>
        <end position="405"/>
    </location>
</feature>
<feature type="compositionally biased region" description="Polar residues" evidence="1">
    <location>
        <begin position="194"/>
        <end position="206"/>
    </location>
</feature>
<dbReference type="Proteomes" id="UP001163846">
    <property type="component" value="Unassembled WGS sequence"/>
</dbReference>